<evidence type="ECO:0000313" key="5">
    <source>
        <dbReference type="Proteomes" id="UP001597186"/>
    </source>
</evidence>
<dbReference type="Pfam" id="PF00353">
    <property type="entry name" value="HemolysinCabind"/>
    <property type="match status" value="5"/>
</dbReference>
<dbReference type="InterPro" id="IPR050557">
    <property type="entry name" value="RTX_toxin/Mannuronan_C5-epim"/>
</dbReference>
<dbReference type="PRINTS" id="PR00313">
    <property type="entry name" value="CABNDNGRPT"/>
</dbReference>
<proteinExistence type="predicted"/>
<dbReference type="Proteomes" id="UP001597186">
    <property type="component" value="Unassembled WGS sequence"/>
</dbReference>
<dbReference type="SUPFAM" id="SSF51120">
    <property type="entry name" value="beta-Roll"/>
    <property type="match status" value="2"/>
</dbReference>
<gene>
    <name evidence="4" type="ORF">ACFTOW_01795</name>
</gene>
<reference evidence="5" key="1">
    <citation type="journal article" date="2019" name="Int. J. Syst. Evol. Microbiol.">
        <title>The Global Catalogue of Microorganisms (GCM) 10K type strain sequencing project: providing services to taxonomists for standard genome sequencing and annotation.</title>
        <authorList>
            <consortium name="The Broad Institute Genomics Platform"/>
            <consortium name="The Broad Institute Genome Sequencing Center for Infectious Disease"/>
            <person name="Wu L."/>
            <person name="Ma J."/>
        </authorList>
    </citation>
    <scope>NUCLEOTIDE SEQUENCE [LARGE SCALE GENOMIC DNA]</scope>
    <source>
        <strain evidence="5">CGMCC 1.12477</strain>
    </source>
</reference>
<name>A0ABW4E9Y6_9RHOB</name>
<evidence type="ECO:0000256" key="1">
    <source>
        <dbReference type="ARBA" id="ARBA00004613"/>
    </source>
</evidence>
<keyword evidence="5" id="KW-1185">Reference proteome</keyword>
<dbReference type="PROSITE" id="PS00330">
    <property type="entry name" value="HEMOLYSIN_CALCIUM"/>
    <property type="match status" value="5"/>
</dbReference>
<evidence type="ECO:0000313" key="4">
    <source>
        <dbReference type="EMBL" id="MFD1508143.1"/>
    </source>
</evidence>
<organism evidence="4 5">
    <name type="scientific">Lacimonas salitolerans</name>
    <dbReference type="NCBI Taxonomy" id="1323750"/>
    <lineage>
        <taxon>Bacteria</taxon>
        <taxon>Pseudomonadati</taxon>
        <taxon>Pseudomonadota</taxon>
        <taxon>Alphaproteobacteria</taxon>
        <taxon>Rhodobacterales</taxon>
        <taxon>Paracoccaceae</taxon>
        <taxon>Lacimonas</taxon>
    </lineage>
</organism>
<dbReference type="EMBL" id="JBHUDD010000010">
    <property type="protein sequence ID" value="MFD1508143.1"/>
    <property type="molecule type" value="Genomic_DNA"/>
</dbReference>
<comment type="subcellular location">
    <subcellularLocation>
        <location evidence="1">Secreted</location>
    </subcellularLocation>
</comment>
<dbReference type="InterPro" id="IPR018511">
    <property type="entry name" value="Hemolysin-typ_Ca-bd_CS"/>
</dbReference>
<sequence length="712" mass="73154">MTFTFGPAINFRDDRDHGVDYSSTGVFRLDGDLVLGVFPARGYLGANFAVYDLSGARLIGAQELDPSRFVTGSRIVEEQHIFGALRDGDVITVFFSEQGWNQDAFDYENASYMRQYSLSTGQPLGAATPIDVPGMLTPDNSAATQTSTGLLAVSAGYAGLGGLATPRDLGLILIDNQGQVLRGPDQEPPDSYSGRNAGGQAVLETDEGFMTLHARTELRVSGFTVTNVLNVTAQRHDAAGGLIGDPIPVFEDITSRSVAPQDALKAALLADGRIVVVVPDSAPPDLPEGEVSARLRAVILNADGSVAVPDFAIRQAPDQSSGSAQSFFSLNALEDGGFIVGYNIIGSSNFLTMAFQIYGADARPEEFLTYRYSLADANAGATGSQNFTLLRGDGTGLIIDGTLLARGFGVPVSDGPPAPQPVPGEDLAGTGGSDVIDGTAGDDTISAGNGNDTVYGGAGDDDINAGFGFDLVYGGDGNDVVRGLNGFDTLYGDGGNDTLFGNAGNDVLYGGDGDDLLNGGIGFDELHGDAGDDTLIGGDGFDTLYGGDGDDSLQGNAGNDALYGGDGNDRLEGGIGADTLDGGAGNDLMYGGSGFDVLFGGDGDDRLEGNSGNDTLDGGAGNDVLVGGLGADTFVFGVGYGQDRIADFQNNIDSIHIDADLLGGGTPVPTDLIQYAGRTAEGFLILDFGTGDTLTFTGVTNTGAILDEVVFI</sequence>
<dbReference type="Gene3D" id="2.150.10.10">
    <property type="entry name" value="Serralysin-like metalloprotease, C-terminal"/>
    <property type="match status" value="4"/>
</dbReference>
<feature type="region of interest" description="Disordered" evidence="3">
    <location>
        <begin position="414"/>
        <end position="443"/>
    </location>
</feature>
<comment type="caution">
    <text evidence="4">The sequence shown here is derived from an EMBL/GenBank/DDBJ whole genome shotgun (WGS) entry which is preliminary data.</text>
</comment>
<evidence type="ECO:0000256" key="2">
    <source>
        <dbReference type="ARBA" id="ARBA00022525"/>
    </source>
</evidence>
<keyword evidence="2" id="KW-0964">Secreted</keyword>
<dbReference type="PANTHER" id="PTHR38340">
    <property type="entry name" value="S-LAYER PROTEIN"/>
    <property type="match status" value="1"/>
</dbReference>
<evidence type="ECO:0000256" key="3">
    <source>
        <dbReference type="SAM" id="MobiDB-lite"/>
    </source>
</evidence>
<dbReference type="PANTHER" id="PTHR38340:SF1">
    <property type="entry name" value="S-LAYER PROTEIN"/>
    <property type="match status" value="1"/>
</dbReference>
<dbReference type="InterPro" id="IPR001343">
    <property type="entry name" value="Hemolysn_Ca-bd"/>
</dbReference>
<accession>A0ABW4E9Y6</accession>
<protein>
    <submittedName>
        <fullName evidence="4">Calcium-binding protein</fullName>
    </submittedName>
</protein>
<dbReference type="RefSeq" id="WP_379912479.1">
    <property type="nucleotide sequence ID" value="NZ_JBHUDD010000010.1"/>
</dbReference>
<dbReference type="InterPro" id="IPR011049">
    <property type="entry name" value="Serralysin-like_metalloprot_C"/>
</dbReference>